<dbReference type="RefSeq" id="WP_000761162.1">
    <property type="nucleotide sequence ID" value="NZ_AHNR02000076.1"/>
</dbReference>
<comment type="caution">
    <text evidence="1">The sequence shown here is derived from an EMBL/GenBank/DDBJ whole genome shotgun (WGS) entry which is preliminary data.</text>
</comment>
<evidence type="ECO:0000313" key="1">
    <source>
        <dbReference type="EMBL" id="EKR52734.1"/>
    </source>
</evidence>
<gene>
    <name evidence="1" type="ORF">LEP1GSC105_1918</name>
</gene>
<protein>
    <recommendedName>
        <fullName evidence="3">Lipoprotein</fullName>
    </recommendedName>
</protein>
<proteinExistence type="predicted"/>
<dbReference type="EMBL" id="AHNR02000076">
    <property type="protein sequence ID" value="EKR52734.1"/>
    <property type="molecule type" value="Genomic_DNA"/>
</dbReference>
<evidence type="ECO:0000313" key="2">
    <source>
        <dbReference type="Proteomes" id="UP000001340"/>
    </source>
</evidence>
<organism evidence="1 2">
    <name type="scientific">Leptospira interrogans str. UI 12758</name>
    <dbReference type="NCBI Taxonomy" id="1049938"/>
    <lineage>
        <taxon>Bacteria</taxon>
        <taxon>Pseudomonadati</taxon>
        <taxon>Spirochaetota</taxon>
        <taxon>Spirochaetia</taxon>
        <taxon>Leptospirales</taxon>
        <taxon>Leptospiraceae</taxon>
        <taxon>Leptospira</taxon>
    </lineage>
</organism>
<dbReference type="NCBIfam" id="NF047818">
    <property type="entry name" value="LIC11996_lipo"/>
    <property type="match status" value="1"/>
</dbReference>
<name>A0A0E2CY85_LEPIR</name>
<evidence type="ECO:0008006" key="3">
    <source>
        <dbReference type="Google" id="ProtNLM"/>
    </source>
</evidence>
<dbReference type="AlphaFoldDB" id="A0A0E2CY85"/>
<reference evidence="1 2" key="1">
    <citation type="submission" date="2012-10" db="EMBL/GenBank/DDBJ databases">
        <authorList>
            <person name="Harkins D.M."/>
            <person name="Durkin A.S."/>
            <person name="Brinkac L.M."/>
            <person name="Haft D.H."/>
            <person name="Selengut J.D."/>
            <person name="Sanka R."/>
            <person name="DePew J."/>
            <person name="Purushe J."/>
            <person name="Chanthongthip A."/>
            <person name="Lattana O."/>
            <person name="Phetsouvanh R."/>
            <person name="Newton P.N."/>
            <person name="Vinetz J.M."/>
            <person name="Sutton G.G."/>
            <person name="Nierman W.C."/>
            <person name="Fouts D.E."/>
        </authorList>
    </citation>
    <scope>NUCLEOTIDE SEQUENCE [LARGE SCALE GENOMIC DNA]</scope>
    <source>
        <strain evidence="1 2">UI 12758</strain>
    </source>
</reference>
<accession>A0A0E2CY85</accession>
<sequence>MKKYYFILIFFSFLNCYKFEESFWDPKGTFGLLRILASASNGYTNFMLNKYSAFRYAGTGMYISYIRRNFGSSNDPRNRIDLIIAYENSTDMIPTNVPMVGEQITSMIGFGFNPINSNSYSILFEVKTVDSLGTSIYEYYYWNGSALPRAGSKMTFTKISPVITAEKIVGFGTYNVGITEKVVFCEEPTFGSTTTCYNVNNDFTNRVTIAGPINTKCTYVIRNNAVGWCVDPLSGPSYSFYSTDGTANVFGVQPVGLVANYKTLPFDSFSGSYNFDIQSDFTQSHYIEHTNDSIRITTTVGDLTSLGGPLTFPGNSNQSIVAASGILVTDVINPVRSFNVGTSTFLAFVAIPSSISAPSAYLYRTLNTGNSWERINLTGLDLPTPEFTEDQTPSYTSALGVFGTNSGTEKLHVFINKKGSGLRRYVSTNSGVSWTLQETIQVTSE</sequence>
<dbReference type="Proteomes" id="UP000001340">
    <property type="component" value="Unassembled WGS sequence"/>
</dbReference>